<evidence type="ECO:0000256" key="3">
    <source>
        <dbReference type="ARBA" id="ARBA00022833"/>
    </source>
</evidence>
<evidence type="ECO:0000256" key="2">
    <source>
        <dbReference type="ARBA" id="ARBA00022771"/>
    </source>
</evidence>
<name>A0AAD9CL42_DISEL</name>
<evidence type="ECO:0000313" key="8">
    <source>
        <dbReference type="Proteomes" id="UP001228049"/>
    </source>
</evidence>
<gene>
    <name evidence="7" type="ORF">KUDE01_006027</name>
</gene>
<keyword evidence="3" id="KW-0862">Zinc</keyword>
<dbReference type="SUPFAM" id="SSF57716">
    <property type="entry name" value="Glucocorticoid receptor-like (DNA-binding domain)"/>
    <property type="match status" value="1"/>
</dbReference>
<accession>A0AAD9CL42</accession>
<keyword evidence="4 5" id="KW-0238">DNA-binding</keyword>
<evidence type="ECO:0000256" key="4">
    <source>
        <dbReference type="ARBA" id="ARBA00023125"/>
    </source>
</evidence>
<dbReference type="Proteomes" id="UP001228049">
    <property type="component" value="Unassembled WGS sequence"/>
</dbReference>
<dbReference type="EMBL" id="JASDAP010000005">
    <property type="protein sequence ID" value="KAK1903068.1"/>
    <property type="molecule type" value="Genomic_DNA"/>
</dbReference>
<dbReference type="GO" id="GO:0003677">
    <property type="term" value="F:DNA binding"/>
    <property type="evidence" value="ECO:0007669"/>
    <property type="project" value="UniProtKB-UniRule"/>
</dbReference>
<evidence type="ECO:0000313" key="7">
    <source>
        <dbReference type="EMBL" id="KAK1903068.1"/>
    </source>
</evidence>
<proteinExistence type="predicted"/>
<reference evidence="7" key="1">
    <citation type="submission" date="2023-04" db="EMBL/GenBank/DDBJ databases">
        <title>Chromosome-level genome of Chaenocephalus aceratus.</title>
        <authorList>
            <person name="Park H."/>
        </authorList>
    </citation>
    <scope>NUCLEOTIDE SEQUENCE</scope>
    <source>
        <strain evidence="7">DE</strain>
        <tissue evidence="7">Muscle</tissue>
    </source>
</reference>
<sequence>MVGCAAFGCSNRAEKGFRMYGFPKDVERRKRWMAMVNRQNLCLTEDGKTAENSVMYTLKTTNLLATNQEEI</sequence>
<evidence type="ECO:0000259" key="6">
    <source>
        <dbReference type="PROSITE" id="PS50950"/>
    </source>
</evidence>
<keyword evidence="1" id="KW-0479">Metal-binding</keyword>
<evidence type="ECO:0000256" key="1">
    <source>
        <dbReference type="ARBA" id="ARBA00022723"/>
    </source>
</evidence>
<keyword evidence="8" id="KW-1185">Reference proteome</keyword>
<dbReference type="GO" id="GO:0008270">
    <property type="term" value="F:zinc ion binding"/>
    <property type="evidence" value="ECO:0007669"/>
    <property type="project" value="UniProtKB-KW"/>
</dbReference>
<dbReference type="Pfam" id="PF05485">
    <property type="entry name" value="THAP"/>
    <property type="match status" value="1"/>
</dbReference>
<evidence type="ECO:0000256" key="5">
    <source>
        <dbReference type="PROSITE-ProRule" id="PRU00309"/>
    </source>
</evidence>
<dbReference type="AlphaFoldDB" id="A0AAD9CL42"/>
<comment type="caution">
    <text evidence="7">The sequence shown here is derived from an EMBL/GenBank/DDBJ whole genome shotgun (WGS) entry which is preliminary data.</text>
</comment>
<dbReference type="PROSITE" id="PS50950">
    <property type="entry name" value="ZF_THAP"/>
    <property type="match status" value="1"/>
</dbReference>
<organism evidence="7 8">
    <name type="scientific">Dissostichus eleginoides</name>
    <name type="common">Patagonian toothfish</name>
    <name type="synonym">Dissostichus amissus</name>
    <dbReference type="NCBI Taxonomy" id="100907"/>
    <lineage>
        <taxon>Eukaryota</taxon>
        <taxon>Metazoa</taxon>
        <taxon>Chordata</taxon>
        <taxon>Craniata</taxon>
        <taxon>Vertebrata</taxon>
        <taxon>Euteleostomi</taxon>
        <taxon>Actinopterygii</taxon>
        <taxon>Neopterygii</taxon>
        <taxon>Teleostei</taxon>
        <taxon>Neoteleostei</taxon>
        <taxon>Acanthomorphata</taxon>
        <taxon>Eupercaria</taxon>
        <taxon>Perciformes</taxon>
        <taxon>Notothenioidei</taxon>
        <taxon>Nototheniidae</taxon>
        <taxon>Dissostichus</taxon>
    </lineage>
</organism>
<dbReference type="InterPro" id="IPR006612">
    <property type="entry name" value="THAP_Znf"/>
</dbReference>
<keyword evidence="2 5" id="KW-0863">Zinc-finger</keyword>
<feature type="domain" description="THAP-type" evidence="6">
    <location>
        <begin position="1"/>
        <end position="71"/>
    </location>
</feature>
<protein>
    <submittedName>
        <fullName evidence="7">DNA transposase THAP9</fullName>
    </submittedName>
</protein>